<feature type="transmembrane region" description="Helical" evidence="9">
    <location>
        <begin position="169"/>
        <end position="189"/>
    </location>
</feature>
<evidence type="ECO:0000256" key="7">
    <source>
        <dbReference type="ARBA" id="ARBA00023170"/>
    </source>
</evidence>
<evidence type="ECO:0000313" key="11">
    <source>
        <dbReference type="EMBL" id="VDD96994.1"/>
    </source>
</evidence>
<dbReference type="InterPro" id="IPR017452">
    <property type="entry name" value="GPCR_Rhodpsn_7TM"/>
</dbReference>
<evidence type="ECO:0000256" key="9">
    <source>
        <dbReference type="SAM" id="Phobius"/>
    </source>
</evidence>
<keyword evidence="3 9" id="KW-0812">Transmembrane</keyword>
<feature type="transmembrane region" description="Helical" evidence="9">
    <location>
        <begin position="209"/>
        <end position="235"/>
    </location>
</feature>
<dbReference type="InterPro" id="IPR000276">
    <property type="entry name" value="GPCR_Rhodpsn"/>
</dbReference>
<dbReference type="OrthoDB" id="6376512at2759"/>
<evidence type="ECO:0000313" key="12">
    <source>
        <dbReference type="Proteomes" id="UP000274131"/>
    </source>
</evidence>
<dbReference type="WBParaSite" id="EVEC_0001256701-mRNA-1">
    <property type="protein sequence ID" value="EVEC_0001256701-mRNA-1"/>
    <property type="gene ID" value="EVEC_0001256701"/>
</dbReference>
<feature type="transmembrane region" description="Helical" evidence="9">
    <location>
        <begin position="247"/>
        <end position="275"/>
    </location>
</feature>
<keyword evidence="5" id="KW-0297">G-protein coupled receptor</keyword>
<evidence type="ECO:0000313" key="13">
    <source>
        <dbReference type="WBParaSite" id="EVEC_0001256701-mRNA-1"/>
    </source>
</evidence>
<evidence type="ECO:0000256" key="4">
    <source>
        <dbReference type="ARBA" id="ARBA00022989"/>
    </source>
</evidence>
<dbReference type="AlphaFoldDB" id="A0A0N4VNJ9"/>
<evidence type="ECO:0000256" key="1">
    <source>
        <dbReference type="ARBA" id="ARBA00004651"/>
    </source>
</evidence>
<dbReference type="STRING" id="51028.A0A0N4VNJ9"/>
<protein>
    <submittedName>
        <fullName evidence="13">G_PROTEIN_RECEP_F1_2 domain-containing protein</fullName>
    </submittedName>
</protein>
<keyword evidence="6 9" id="KW-0472">Membrane</keyword>
<dbReference type="Proteomes" id="UP000274131">
    <property type="component" value="Unassembled WGS sequence"/>
</dbReference>
<dbReference type="CDD" id="cd00637">
    <property type="entry name" value="7tm_classA_rhodopsin-like"/>
    <property type="match status" value="1"/>
</dbReference>
<feature type="transmembrane region" description="Helical" evidence="9">
    <location>
        <begin position="76"/>
        <end position="95"/>
    </location>
</feature>
<feature type="transmembrane region" description="Helical" evidence="9">
    <location>
        <begin position="33"/>
        <end position="56"/>
    </location>
</feature>
<evidence type="ECO:0000256" key="2">
    <source>
        <dbReference type="ARBA" id="ARBA00022475"/>
    </source>
</evidence>
<keyword evidence="4 9" id="KW-1133">Transmembrane helix</keyword>
<dbReference type="Gene3D" id="1.20.1070.10">
    <property type="entry name" value="Rhodopsin 7-helix transmembrane proteins"/>
    <property type="match status" value="1"/>
</dbReference>
<evidence type="ECO:0000256" key="8">
    <source>
        <dbReference type="ARBA" id="ARBA00023224"/>
    </source>
</evidence>
<dbReference type="PROSITE" id="PS50262">
    <property type="entry name" value="G_PROTEIN_RECEP_F1_2"/>
    <property type="match status" value="1"/>
</dbReference>
<name>A0A0N4VNJ9_ENTVE</name>
<keyword evidence="7" id="KW-0675">Receptor</keyword>
<comment type="subcellular location">
    <subcellularLocation>
        <location evidence="1">Cell membrane</location>
        <topology evidence="1">Multi-pass membrane protein</topology>
    </subcellularLocation>
</comment>
<evidence type="ECO:0000256" key="5">
    <source>
        <dbReference type="ARBA" id="ARBA00023040"/>
    </source>
</evidence>
<proteinExistence type="predicted"/>
<dbReference type="GO" id="GO:0005886">
    <property type="term" value="C:plasma membrane"/>
    <property type="evidence" value="ECO:0007669"/>
    <property type="project" value="UniProtKB-SubCell"/>
</dbReference>
<keyword evidence="12" id="KW-1185">Reference proteome</keyword>
<organism evidence="13">
    <name type="scientific">Enterobius vermicularis</name>
    <name type="common">Human pinworm</name>
    <dbReference type="NCBI Taxonomy" id="51028"/>
    <lineage>
        <taxon>Eukaryota</taxon>
        <taxon>Metazoa</taxon>
        <taxon>Ecdysozoa</taxon>
        <taxon>Nematoda</taxon>
        <taxon>Chromadorea</taxon>
        <taxon>Rhabditida</taxon>
        <taxon>Spirurina</taxon>
        <taxon>Oxyuridomorpha</taxon>
        <taxon>Oxyuroidea</taxon>
        <taxon>Oxyuridae</taxon>
        <taxon>Enterobius</taxon>
    </lineage>
</organism>
<sequence length="284" mass="32454">MQKDFEMKFQTFSEKSVDSDQKGTMKFYQYAQIITLSLSAVDLLCSILVVPASLYSTLVPDWHFMGDNSPSCKCSAFIEAALIVNAAYTYGWIGVDRYAALKRPQRTVQLHEILITKEATIELLSDNLFCGELKESWIKFTITTVTKQTLNLQFHFCCIYEVEQTLTKCICWIIFTWVTSTLLPLPILITHVTYNQSVELCIFHWSTATYYFITLALLTVVPSVLTILFTYYCVFSAMRNVNKVSDLIIFSSCSAILTLLFLSSSFLFALFGYVFQNFLLEKSC</sequence>
<gene>
    <name evidence="11" type="ORF">EVEC_LOCUS11745</name>
</gene>
<reference evidence="11 12" key="2">
    <citation type="submission" date="2018-10" db="EMBL/GenBank/DDBJ databases">
        <authorList>
            <consortium name="Pathogen Informatics"/>
        </authorList>
    </citation>
    <scope>NUCLEOTIDE SEQUENCE [LARGE SCALE GENOMIC DNA]</scope>
</reference>
<feature type="domain" description="G-protein coupled receptors family 1 profile" evidence="10">
    <location>
        <begin position="33"/>
        <end position="284"/>
    </location>
</feature>
<keyword evidence="8" id="KW-0807">Transducer</keyword>
<reference evidence="13" key="1">
    <citation type="submission" date="2017-02" db="UniProtKB">
        <authorList>
            <consortium name="WormBaseParasite"/>
        </authorList>
    </citation>
    <scope>IDENTIFICATION</scope>
</reference>
<evidence type="ECO:0000259" key="10">
    <source>
        <dbReference type="PROSITE" id="PS50262"/>
    </source>
</evidence>
<dbReference type="SUPFAM" id="SSF81321">
    <property type="entry name" value="Family A G protein-coupled receptor-like"/>
    <property type="match status" value="1"/>
</dbReference>
<dbReference type="EMBL" id="UXUI01012617">
    <property type="protein sequence ID" value="VDD96994.1"/>
    <property type="molecule type" value="Genomic_DNA"/>
</dbReference>
<dbReference type="PANTHER" id="PTHR22752">
    <property type="entry name" value="G PROTEIN-COUPLED RECEPTOR"/>
    <property type="match status" value="1"/>
</dbReference>
<accession>A0A0N4VNJ9</accession>
<keyword evidence="2" id="KW-1003">Cell membrane</keyword>
<evidence type="ECO:0000256" key="3">
    <source>
        <dbReference type="ARBA" id="ARBA00022692"/>
    </source>
</evidence>
<dbReference type="GO" id="GO:0004930">
    <property type="term" value="F:G protein-coupled receptor activity"/>
    <property type="evidence" value="ECO:0007669"/>
    <property type="project" value="UniProtKB-KW"/>
</dbReference>
<dbReference type="Pfam" id="PF00001">
    <property type="entry name" value="7tm_1"/>
    <property type="match status" value="1"/>
</dbReference>
<evidence type="ECO:0000256" key="6">
    <source>
        <dbReference type="ARBA" id="ARBA00023136"/>
    </source>
</evidence>